<dbReference type="Proteomes" id="UP000291933">
    <property type="component" value="Unassembled WGS sequence"/>
</dbReference>
<protein>
    <submittedName>
        <fullName evidence="4">PspA/IM30 family protein</fullName>
    </submittedName>
</protein>
<dbReference type="OrthoDB" id="9779630at2"/>
<evidence type="ECO:0000256" key="1">
    <source>
        <dbReference type="ARBA" id="ARBA00043985"/>
    </source>
</evidence>
<sequence>MPGIFDRLKMIFGAKADAALDRLEDPRETLDYSYQRQLELLQQVRKGVAEVATSRKRLELQVGALNQQIDKYTDAARQALAMNREDLAREALTRKAGLQAQLGDLQGQYAQLQAEEEKLIRASQQLQSRVDAFRTKKETIKATYSAAEAQAKIGDAYAGLGREMGDIGLAIERAEDKTQQLQARAGAVDELLSSGALADPLSTGSDDITRELNALASTAQVDNELEQLKRSLGQLEPGAPTQATPQLPAGQWQQPKNSPAAGESGAASQSEAPSA</sequence>
<dbReference type="EMBL" id="SDMR01000010">
    <property type="protein sequence ID" value="TBT94703.1"/>
    <property type="molecule type" value="Genomic_DNA"/>
</dbReference>
<dbReference type="InterPro" id="IPR007157">
    <property type="entry name" value="PspA_VIPP1"/>
</dbReference>
<evidence type="ECO:0000313" key="5">
    <source>
        <dbReference type="Proteomes" id="UP000291933"/>
    </source>
</evidence>
<name>A0A4Q9KJT8_PROTD</name>
<comment type="similarity">
    <text evidence="1">Belongs to the PspA/Vipp/IM30 family.</text>
</comment>
<evidence type="ECO:0000313" key="4">
    <source>
        <dbReference type="EMBL" id="TBT94703.1"/>
    </source>
</evidence>
<dbReference type="AlphaFoldDB" id="A0A4Q9KJT8"/>
<feature type="compositionally biased region" description="Low complexity" evidence="3">
    <location>
        <begin position="258"/>
        <end position="275"/>
    </location>
</feature>
<keyword evidence="2" id="KW-0175">Coiled coil</keyword>
<reference evidence="4 5" key="1">
    <citation type="submission" date="2019-01" db="EMBL/GenBank/DDBJ databases">
        <title>Lactibacter flavus gen. nov., sp. nov., a novel bacterium of the family Propionibacteriaceae isolated from raw milk and dairy products.</title>
        <authorList>
            <person name="Huptas C."/>
            <person name="Wenning M."/>
            <person name="Breitenwieser F."/>
            <person name="Doll E."/>
            <person name="Von Neubeck M."/>
            <person name="Busse H.-J."/>
            <person name="Scherer S."/>
        </authorList>
    </citation>
    <scope>NUCLEOTIDE SEQUENCE [LARGE SCALE GENOMIC DNA]</scope>
    <source>
        <strain evidence="4 5">DSM 22130</strain>
    </source>
</reference>
<organism evidence="4 5">
    <name type="scientific">Propioniciclava tarda</name>
    <dbReference type="NCBI Taxonomy" id="433330"/>
    <lineage>
        <taxon>Bacteria</taxon>
        <taxon>Bacillati</taxon>
        <taxon>Actinomycetota</taxon>
        <taxon>Actinomycetes</taxon>
        <taxon>Propionibacteriales</taxon>
        <taxon>Propionibacteriaceae</taxon>
        <taxon>Propioniciclava</taxon>
    </lineage>
</organism>
<keyword evidence="5" id="KW-1185">Reference proteome</keyword>
<feature type="compositionally biased region" description="Polar residues" evidence="3">
    <location>
        <begin position="241"/>
        <end position="257"/>
    </location>
</feature>
<dbReference type="PANTHER" id="PTHR31088">
    <property type="entry name" value="MEMBRANE-ASSOCIATED PROTEIN VIPP1, CHLOROPLASTIC"/>
    <property type="match status" value="1"/>
</dbReference>
<dbReference type="RefSeq" id="WP_131172208.1">
    <property type="nucleotide sequence ID" value="NZ_FXTL01000010.1"/>
</dbReference>
<feature type="region of interest" description="Disordered" evidence="3">
    <location>
        <begin position="230"/>
        <end position="275"/>
    </location>
</feature>
<proteinExistence type="inferred from homology"/>
<gene>
    <name evidence="4" type="ORF">ET996_08880</name>
</gene>
<comment type="caution">
    <text evidence="4">The sequence shown here is derived from an EMBL/GenBank/DDBJ whole genome shotgun (WGS) entry which is preliminary data.</text>
</comment>
<accession>A0A4Q9KJT8</accession>
<dbReference type="Pfam" id="PF04012">
    <property type="entry name" value="PspA_IM30"/>
    <property type="match status" value="1"/>
</dbReference>
<feature type="coiled-coil region" evidence="2">
    <location>
        <begin position="55"/>
        <end position="129"/>
    </location>
</feature>
<dbReference type="PANTHER" id="PTHR31088:SF6">
    <property type="entry name" value="PHAGE SHOCK PROTEIN A"/>
    <property type="match status" value="1"/>
</dbReference>
<evidence type="ECO:0000256" key="2">
    <source>
        <dbReference type="SAM" id="Coils"/>
    </source>
</evidence>
<evidence type="ECO:0000256" key="3">
    <source>
        <dbReference type="SAM" id="MobiDB-lite"/>
    </source>
</evidence>